<feature type="transmembrane region" description="Helical" evidence="3">
    <location>
        <begin position="159"/>
        <end position="184"/>
    </location>
</feature>
<evidence type="ECO:0000313" key="6">
    <source>
        <dbReference type="RefSeq" id="XP_035868453.1"/>
    </source>
</evidence>
<reference evidence="6" key="1">
    <citation type="submission" date="2025-08" db="UniProtKB">
        <authorList>
            <consortium name="RefSeq"/>
        </authorList>
    </citation>
    <scope>IDENTIFICATION</scope>
    <source>
        <tissue evidence="6">Muscle</tissue>
    </source>
</reference>
<dbReference type="FunFam" id="4.10.740.10:FF:000001">
    <property type="entry name" value="vitamin K-dependent protein S"/>
    <property type="match status" value="1"/>
</dbReference>
<dbReference type="PANTHER" id="PTHR24278">
    <property type="entry name" value="COAGULATION FACTOR"/>
    <property type="match status" value="1"/>
</dbReference>
<sequence>MFMSTYYVPKLYWGLKTQRMEKISVLLISSGRSCLCSNPASESCKLCPQNMRGRGHPSLLLLYLGLATCLDTSSSGEQGQEVFVDSPEAQSFLGSHRRVPRANHWDLELFMPGNLKRECFEEKCSWEEAREYFEDNTLTERFWETYMYNGKAGRGRVDIAGLVVGLASGILLIVLAGLGAFWYLHWHRGQGQQPSPQEAELINPLSPLSSQGPPTPLPLPKPPGLPTYEQALAASGVHDAPPPPYSSLRRPC</sequence>
<dbReference type="KEGG" id="pdic:114511488"/>
<keyword evidence="5" id="KW-1185">Reference proteome</keyword>
<dbReference type="InterPro" id="IPR035972">
    <property type="entry name" value="GLA-like_dom_SF"/>
</dbReference>
<keyword evidence="1" id="KW-1015">Disulfide bond</keyword>
<dbReference type="CTD" id="5639"/>
<protein>
    <submittedName>
        <fullName evidence="6">Transmembrane gamma-carboxyglutamic acid protein 2 isoform X1</fullName>
    </submittedName>
</protein>
<dbReference type="PANTHER" id="PTHR24278:SF30">
    <property type="entry name" value="TRANSMEMBRANE GAMMA-CARBOXYGLUTAMIC ACID PROTEIN 2"/>
    <property type="match status" value="1"/>
</dbReference>
<dbReference type="GeneID" id="114511488"/>
<organism evidence="5 6">
    <name type="scientific">Phyllostomus discolor</name>
    <name type="common">pale spear-nosed bat</name>
    <dbReference type="NCBI Taxonomy" id="89673"/>
    <lineage>
        <taxon>Eukaryota</taxon>
        <taxon>Metazoa</taxon>
        <taxon>Chordata</taxon>
        <taxon>Craniata</taxon>
        <taxon>Vertebrata</taxon>
        <taxon>Euteleostomi</taxon>
        <taxon>Mammalia</taxon>
        <taxon>Eutheria</taxon>
        <taxon>Laurasiatheria</taxon>
        <taxon>Chiroptera</taxon>
        <taxon>Yangochiroptera</taxon>
        <taxon>Phyllostomidae</taxon>
        <taxon>Phyllostominae</taxon>
        <taxon>Phyllostomus</taxon>
    </lineage>
</organism>
<dbReference type="SMART" id="SM00069">
    <property type="entry name" value="GLA"/>
    <property type="match status" value="1"/>
</dbReference>
<dbReference type="RefSeq" id="XP_035868453.1">
    <property type="nucleotide sequence ID" value="XM_036012560.1"/>
</dbReference>
<dbReference type="InterPro" id="IPR050442">
    <property type="entry name" value="Peptidase_S1_coag_factors"/>
</dbReference>
<dbReference type="GO" id="GO:0005886">
    <property type="term" value="C:plasma membrane"/>
    <property type="evidence" value="ECO:0007669"/>
    <property type="project" value="TreeGrafter"/>
</dbReference>
<dbReference type="OrthoDB" id="9379732at2759"/>
<proteinExistence type="predicted"/>
<keyword evidence="3" id="KW-1133">Transmembrane helix</keyword>
<dbReference type="PROSITE" id="PS00011">
    <property type="entry name" value="GLA_1"/>
    <property type="match status" value="1"/>
</dbReference>
<dbReference type="GO" id="GO:0005509">
    <property type="term" value="F:calcium ion binding"/>
    <property type="evidence" value="ECO:0007669"/>
    <property type="project" value="InterPro"/>
</dbReference>
<dbReference type="InterPro" id="IPR017857">
    <property type="entry name" value="Coagulation_fac-like_Gla_dom"/>
</dbReference>
<evidence type="ECO:0000256" key="3">
    <source>
        <dbReference type="SAM" id="Phobius"/>
    </source>
</evidence>
<evidence type="ECO:0000256" key="1">
    <source>
        <dbReference type="ARBA" id="ARBA00023157"/>
    </source>
</evidence>
<keyword evidence="3" id="KW-0472">Membrane</keyword>
<evidence type="ECO:0000256" key="2">
    <source>
        <dbReference type="SAM" id="MobiDB-lite"/>
    </source>
</evidence>
<dbReference type="Proteomes" id="UP000504628">
    <property type="component" value="Chromosome 12"/>
</dbReference>
<keyword evidence="3 6" id="KW-0812">Transmembrane</keyword>
<dbReference type="Gene3D" id="4.10.740.10">
    <property type="entry name" value="Coagulation Factor IX"/>
    <property type="match status" value="1"/>
</dbReference>
<gene>
    <name evidence="6" type="primary">PRRG2</name>
</gene>
<dbReference type="PRINTS" id="PR00001">
    <property type="entry name" value="GLABLOOD"/>
</dbReference>
<dbReference type="InterPro" id="IPR000294">
    <property type="entry name" value="GLA_domain"/>
</dbReference>
<dbReference type="InParanoid" id="A0A7E6CND5"/>
<dbReference type="AlphaFoldDB" id="A0A7E6CND5"/>
<accession>A0A7E6CND5</accession>
<feature type="region of interest" description="Disordered" evidence="2">
    <location>
        <begin position="193"/>
        <end position="252"/>
    </location>
</feature>
<feature type="compositionally biased region" description="Pro residues" evidence="2">
    <location>
        <begin position="213"/>
        <end position="225"/>
    </location>
</feature>
<dbReference type="SUPFAM" id="SSF57630">
    <property type="entry name" value="GLA-domain"/>
    <property type="match status" value="1"/>
</dbReference>
<name>A0A7E6CND5_9CHIR</name>
<evidence type="ECO:0000313" key="5">
    <source>
        <dbReference type="Proteomes" id="UP000504628"/>
    </source>
</evidence>
<evidence type="ECO:0000259" key="4">
    <source>
        <dbReference type="PROSITE" id="PS50998"/>
    </source>
</evidence>
<dbReference type="PROSITE" id="PS50998">
    <property type="entry name" value="GLA_2"/>
    <property type="match status" value="1"/>
</dbReference>
<dbReference type="GO" id="GO:0005615">
    <property type="term" value="C:extracellular space"/>
    <property type="evidence" value="ECO:0007669"/>
    <property type="project" value="TreeGrafter"/>
</dbReference>
<dbReference type="Pfam" id="PF00594">
    <property type="entry name" value="Gla"/>
    <property type="match status" value="1"/>
</dbReference>
<feature type="domain" description="Gla" evidence="4">
    <location>
        <begin position="102"/>
        <end position="148"/>
    </location>
</feature>